<organism evidence="2 3">
    <name type="scientific">Erythrobacter litoralis (strain HTCC2594)</name>
    <dbReference type="NCBI Taxonomy" id="314225"/>
    <lineage>
        <taxon>Bacteria</taxon>
        <taxon>Pseudomonadati</taxon>
        <taxon>Pseudomonadota</taxon>
        <taxon>Alphaproteobacteria</taxon>
        <taxon>Sphingomonadales</taxon>
        <taxon>Erythrobacteraceae</taxon>
        <taxon>Erythrobacter/Porphyrobacter group</taxon>
        <taxon>Erythrobacter</taxon>
    </lineage>
</organism>
<sequence length="626" mass="67339">MMAIGAASIIPLVGVVGGGVDASRMYLAKSRLQQACDAATLAARKELAGSSISNGTIPANIQDKADNFFDTNFPSGMYGTTNVGYTLSAGTATQMDGAATASVPTTLMKVFNVPQIDIAVNCSAELDLPNIDVVLVLDMSGSMNSNGTTGSKRITALKNAVFSFYDVVMAAKPAGTRVRIGIVPYNGAVSVGDELLTLSTTTGIDYLADSWDYQTREPKWKQVSNNDGVEEGDILSETNVTELLPRQPSQLGSGNSAHYHWNANKNAKKDKDCYDYAGQSYTVGSEIWEINSVTWDDEYWGDKWKKAEKAACVANITKKTIAGPDDVKPETFRTEFDKYVYLEKAMDISGFKTGTSVSTRTGSNGGWVSSSWTNGCIEERQTIAASSFDPLPTGAHDLDIDLVPDSSKPETQWYPMWPQITYDRGGPATLETTDDKPTRGYNCPNRTHKLQEYLLNGSARNADFVSRINALSPKGGTMHDIGMIWAGRLISPDGIFAADNASAPNGDPISRHVIFMTDGEMGASPSNTTAYGNYDMDGRMAGFAASGSWTENQLAAIHNLRLEAICKAIRNKNVTIWSIAFGLPHSAYTQGCATGTSRALTAANSSELDSRFRDIAGSIAELRLVN</sequence>
<dbReference type="SUPFAM" id="SSF53300">
    <property type="entry name" value="vWA-like"/>
    <property type="match status" value="1"/>
</dbReference>
<evidence type="ECO:0000313" key="3">
    <source>
        <dbReference type="Proteomes" id="UP000008808"/>
    </source>
</evidence>
<gene>
    <name evidence="2" type="ordered locus">ELI_08255</name>
</gene>
<dbReference type="InterPro" id="IPR002035">
    <property type="entry name" value="VWF_A"/>
</dbReference>
<dbReference type="eggNOG" id="COG2304">
    <property type="taxonomic scope" value="Bacteria"/>
</dbReference>
<dbReference type="HOGENOM" id="CLU_442719_0_0_5"/>
<proteinExistence type="predicted"/>
<evidence type="ECO:0000313" key="2">
    <source>
        <dbReference type="EMBL" id="ABC63743.1"/>
    </source>
</evidence>
<dbReference type="InterPro" id="IPR036465">
    <property type="entry name" value="vWFA_dom_sf"/>
</dbReference>
<dbReference type="Proteomes" id="UP000008808">
    <property type="component" value="Chromosome"/>
</dbReference>
<reference evidence="3" key="1">
    <citation type="journal article" date="2009" name="J. Bacteriol.">
        <title>Complete genome sequence of Erythrobacter litoralis HTCC2594.</title>
        <authorList>
            <person name="Oh H.M."/>
            <person name="Giovannoni S.J."/>
            <person name="Ferriera S."/>
            <person name="Johnson J."/>
            <person name="Cho J.C."/>
        </authorList>
    </citation>
    <scope>NUCLEOTIDE SEQUENCE [LARGE SCALE GENOMIC DNA]</scope>
    <source>
        <strain evidence="3">HTCC2594</strain>
    </source>
</reference>
<dbReference type="InterPro" id="IPR028087">
    <property type="entry name" value="Tad_N"/>
</dbReference>
<dbReference type="KEGG" id="eli:ELI_08255"/>
<accession>Q2N998</accession>
<dbReference type="OrthoDB" id="7522752at2"/>
<dbReference type="Gene3D" id="3.40.50.410">
    <property type="entry name" value="von Willebrand factor, type A domain"/>
    <property type="match status" value="2"/>
</dbReference>
<dbReference type="AlphaFoldDB" id="Q2N998"/>
<evidence type="ECO:0000259" key="1">
    <source>
        <dbReference type="PROSITE" id="PS50234"/>
    </source>
</evidence>
<keyword evidence="3" id="KW-1185">Reference proteome</keyword>
<dbReference type="CDD" id="cd00198">
    <property type="entry name" value="vWFA"/>
    <property type="match status" value="1"/>
</dbReference>
<feature type="domain" description="VWFA" evidence="1">
    <location>
        <begin position="132"/>
        <end position="187"/>
    </location>
</feature>
<name>Q2N998_ERYLH</name>
<dbReference type="RefSeq" id="WP_011414573.1">
    <property type="nucleotide sequence ID" value="NC_007722.1"/>
</dbReference>
<dbReference type="EMBL" id="CP000157">
    <property type="protein sequence ID" value="ABC63743.1"/>
    <property type="molecule type" value="Genomic_DNA"/>
</dbReference>
<dbReference type="STRING" id="314225.ELI_08255"/>
<protein>
    <recommendedName>
        <fullName evidence="1">VWFA domain-containing protein</fullName>
    </recommendedName>
</protein>
<dbReference type="PROSITE" id="PS50234">
    <property type="entry name" value="VWFA"/>
    <property type="match status" value="1"/>
</dbReference>
<dbReference type="Pfam" id="PF13400">
    <property type="entry name" value="Tad"/>
    <property type="match status" value="1"/>
</dbReference>